<sequence>MSSSGEDALSYFSALDELIQLIYQGAQKFVFLSSVDDISWNVYLGLTGPEGRWWRGRWTEKDVQNFVGGKTSSILLEAFADRLVQTIVQGELFVGNWSPEKGAKINLTLGPGAKTPIQVPLTELSAQEAASYAAKVFAEIALQAQSRKCRLNPSDDIPSTSTANLRLSPPATSHKRQAEPESPPKVTKRKALEREPTVAEIKANEKIKELEAQLASEKKKSTTTLASNSTTGLASQRNYHLLDRSKVLHWQIPIKRLVNIRNLSLKATRTSCLQCSFV</sequence>
<evidence type="ECO:0000313" key="3">
    <source>
        <dbReference type="Proteomes" id="UP001497453"/>
    </source>
</evidence>
<accession>A0ABP1DLL8</accession>
<gene>
    <name evidence="2" type="ORF">GFSPODELE1_LOCUS6683</name>
</gene>
<feature type="region of interest" description="Disordered" evidence="1">
    <location>
        <begin position="150"/>
        <end position="194"/>
    </location>
</feature>
<dbReference type="EMBL" id="OZ037947">
    <property type="protein sequence ID" value="CAL1708079.1"/>
    <property type="molecule type" value="Genomic_DNA"/>
</dbReference>
<dbReference type="Proteomes" id="UP001497453">
    <property type="component" value="Chromosome 4"/>
</dbReference>
<reference evidence="3" key="1">
    <citation type="submission" date="2024-04" db="EMBL/GenBank/DDBJ databases">
        <authorList>
            <person name="Shaw F."/>
            <person name="Minotto A."/>
        </authorList>
    </citation>
    <scope>NUCLEOTIDE SEQUENCE [LARGE SCALE GENOMIC DNA]</scope>
</reference>
<proteinExistence type="predicted"/>
<protein>
    <submittedName>
        <fullName evidence="2">Uncharacterized protein</fullName>
    </submittedName>
</protein>
<organism evidence="2 3">
    <name type="scientific">Somion occarium</name>
    <dbReference type="NCBI Taxonomy" id="3059160"/>
    <lineage>
        <taxon>Eukaryota</taxon>
        <taxon>Fungi</taxon>
        <taxon>Dikarya</taxon>
        <taxon>Basidiomycota</taxon>
        <taxon>Agaricomycotina</taxon>
        <taxon>Agaricomycetes</taxon>
        <taxon>Polyporales</taxon>
        <taxon>Cerrenaceae</taxon>
        <taxon>Somion</taxon>
    </lineage>
</organism>
<name>A0ABP1DLL8_9APHY</name>
<evidence type="ECO:0000313" key="2">
    <source>
        <dbReference type="EMBL" id="CAL1708079.1"/>
    </source>
</evidence>
<evidence type="ECO:0000256" key="1">
    <source>
        <dbReference type="SAM" id="MobiDB-lite"/>
    </source>
</evidence>
<keyword evidence="3" id="KW-1185">Reference proteome</keyword>